<dbReference type="PANTHER" id="PTHR44688">
    <property type="entry name" value="DNA-BINDING TRANSCRIPTIONAL ACTIVATOR DEVR_DOSR"/>
    <property type="match status" value="1"/>
</dbReference>
<comment type="caution">
    <text evidence="5">The sequence shown here is derived from an EMBL/GenBank/DDBJ whole genome shotgun (WGS) entry which is preliminary data.</text>
</comment>
<reference evidence="5" key="1">
    <citation type="journal article" date="2014" name="Int. J. Syst. Evol. Microbiol.">
        <title>Complete genome sequence of Corynebacterium casei LMG S-19264T (=DSM 44701T), isolated from a smear-ripened cheese.</title>
        <authorList>
            <consortium name="US DOE Joint Genome Institute (JGI-PGF)"/>
            <person name="Walter F."/>
            <person name="Albersmeier A."/>
            <person name="Kalinowski J."/>
            <person name="Ruckert C."/>
        </authorList>
    </citation>
    <scope>NUCLEOTIDE SEQUENCE</scope>
    <source>
        <strain evidence="5">CGMCC 1.16134</strain>
    </source>
</reference>
<evidence type="ECO:0000256" key="2">
    <source>
        <dbReference type="ARBA" id="ARBA00023125"/>
    </source>
</evidence>
<dbReference type="SUPFAM" id="SSF46894">
    <property type="entry name" value="C-terminal effector domain of the bipartite response regulators"/>
    <property type="match status" value="1"/>
</dbReference>
<keyword evidence="6" id="KW-1185">Reference proteome</keyword>
<dbReference type="SMART" id="SM00421">
    <property type="entry name" value="HTH_LUXR"/>
    <property type="match status" value="1"/>
</dbReference>
<feature type="domain" description="HTH luxR-type" evidence="4">
    <location>
        <begin position="789"/>
        <end position="856"/>
    </location>
</feature>
<dbReference type="RefSeq" id="WP_189027525.1">
    <property type="nucleotide sequence ID" value="NZ_BMKR01000015.1"/>
</dbReference>
<evidence type="ECO:0000256" key="1">
    <source>
        <dbReference type="ARBA" id="ARBA00023015"/>
    </source>
</evidence>
<dbReference type="AlphaFoldDB" id="A0A917CIQ5"/>
<organism evidence="5 6">
    <name type="scientific">Paenibacillus albidus</name>
    <dbReference type="NCBI Taxonomy" id="2041023"/>
    <lineage>
        <taxon>Bacteria</taxon>
        <taxon>Bacillati</taxon>
        <taxon>Bacillota</taxon>
        <taxon>Bacilli</taxon>
        <taxon>Bacillales</taxon>
        <taxon>Paenibacillaceae</taxon>
        <taxon>Paenibacillus</taxon>
    </lineage>
</organism>
<dbReference type="EMBL" id="BMKR01000015">
    <property type="protein sequence ID" value="GGF88727.1"/>
    <property type="molecule type" value="Genomic_DNA"/>
</dbReference>
<dbReference type="SUPFAM" id="SSF48452">
    <property type="entry name" value="TPR-like"/>
    <property type="match status" value="1"/>
</dbReference>
<dbReference type="InterPro" id="IPR059106">
    <property type="entry name" value="WHD_MalT"/>
</dbReference>
<dbReference type="InterPro" id="IPR036388">
    <property type="entry name" value="WH-like_DNA-bd_sf"/>
</dbReference>
<evidence type="ECO:0000313" key="6">
    <source>
        <dbReference type="Proteomes" id="UP000637643"/>
    </source>
</evidence>
<evidence type="ECO:0000313" key="5">
    <source>
        <dbReference type="EMBL" id="GGF88727.1"/>
    </source>
</evidence>
<dbReference type="Proteomes" id="UP000637643">
    <property type="component" value="Unassembled WGS sequence"/>
</dbReference>
<dbReference type="GO" id="GO:0003677">
    <property type="term" value="F:DNA binding"/>
    <property type="evidence" value="ECO:0007669"/>
    <property type="project" value="UniProtKB-KW"/>
</dbReference>
<sequence>MNNHVLLRTKISQPASRRQIVDRPQWLGRIARGMDFRLSAVNAPAGSGKTTLLGQWINRSEHKVAWLSLDERENDLRRFWRYAVYSLSQQISPDMENRLLPLVAGFAPGNVSSFIDVLLNELYEFSRPLAFVLDDYHVIWNDEIHVSLEYMIDYLPDSVHLFIASRTELPFKGYTRWLARRELNVVAEGGLAFSEEEAGRLCRNIMGKPLSDPVVRMLVQKTEGWAAGLQLALISMQQEEDSGRFMHDFSGRDRGITHYLFHEVLSGLEEPLRRFLLDTSILKRLNAEICAEITGERESKAMLRTLKSRGLFLLPLDSNEEWYRYHQLFAEYLEHELKQQAPERWKALHGKASRAYARSGWLEESIDHAQRAEEYASASVLINRYVETALQKGELGTVLVWLEQFPQDYTLPVRLSLLHAFIFIGTGNFTEAEDLLQRIEDTLHGLTSPEERAEGLSGLFFVKANLAFSSGKFTEWFRFAETIQAKLPEDAVFFNFNYNTGEPFVRNTAFGLKGVMTASTASVGTKFIDILQSHGWGDSMICQYVVQSLAEGYYEKNMLKECLFWLDTLAEGRRYRQTPGLFVPFRLTLARLKLKEGQRQTARAIVAETLDKMERGGEFHWVRPLRAFTAMLDALEGKLPQAAETLRALPVSLNHRVTLEQSLEFMTLARVLLLQGAYEDALGLLAALRLQAEEGELINVTIAIATLQARAEHSRGRLREAAAFLRTALRLGLPFGYVRTFADEGVPIYRLLEELSVSTGPVDEAMIAYIAMLMEVMAAEGNAGGKEREAGPPVVEPLTPKELEILDLLRRGDSNQEIADGLSLTLGTVKVYVSRIYSKLGVSSRVQALLKAQEIL</sequence>
<dbReference type="Pfam" id="PF17874">
    <property type="entry name" value="TPR_MalT"/>
    <property type="match status" value="1"/>
</dbReference>
<accession>A0A917CIQ5</accession>
<dbReference type="PRINTS" id="PR00038">
    <property type="entry name" value="HTHLUXR"/>
</dbReference>
<dbReference type="Gene3D" id="3.40.50.300">
    <property type="entry name" value="P-loop containing nucleotide triphosphate hydrolases"/>
    <property type="match status" value="1"/>
</dbReference>
<evidence type="ECO:0000256" key="3">
    <source>
        <dbReference type="ARBA" id="ARBA00023163"/>
    </source>
</evidence>
<protein>
    <recommendedName>
        <fullName evidence="4">HTH luxR-type domain-containing protein</fullName>
    </recommendedName>
</protein>
<gene>
    <name evidence="5" type="ORF">GCM10010912_37400</name>
</gene>
<dbReference type="Gene3D" id="1.10.10.10">
    <property type="entry name" value="Winged helix-like DNA-binding domain superfamily/Winged helix DNA-binding domain"/>
    <property type="match status" value="1"/>
</dbReference>
<keyword evidence="1" id="KW-0805">Transcription regulation</keyword>
<dbReference type="SUPFAM" id="SSF52540">
    <property type="entry name" value="P-loop containing nucleoside triphosphate hydrolases"/>
    <property type="match status" value="1"/>
</dbReference>
<evidence type="ECO:0000259" key="4">
    <source>
        <dbReference type="PROSITE" id="PS50043"/>
    </source>
</evidence>
<dbReference type="GO" id="GO:0006355">
    <property type="term" value="P:regulation of DNA-templated transcription"/>
    <property type="evidence" value="ECO:0007669"/>
    <property type="project" value="InterPro"/>
</dbReference>
<name>A0A917CIQ5_9BACL</name>
<dbReference type="Gene3D" id="1.25.40.10">
    <property type="entry name" value="Tetratricopeptide repeat domain"/>
    <property type="match status" value="1"/>
</dbReference>
<dbReference type="Pfam" id="PF25873">
    <property type="entry name" value="WHD_MalT"/>
    <property type="match status" value="1"/>
</dbReference>
<dbReference type="PANTHER" id="PTHR44688:SF16">
    <property type="entry name" value="DNA-BINDING TRANSCRIPTIONAL ACTIVATOR DEVR_DOSR"/>
    <property type="match status" value="1"/>
</dbReference>
<dbReference type="InterPro" id="IPR011990">
    <property type="entry name" value="TPR-like_helical_dom_sf"/>
</dbReference>
<dbReference type="InterPro" id="IPR016032">
    <property type="entry name" value="Sig_transdc_resp-reg_C-effctor"/>
</dbReference>
<dbReference type="InterPro" id="IPR027417">
    <property type="entry name" value="P-loop_NTPase"/>
</dbReference>
<keyword evidence="3" id="KW-0804">Transcription</keyword>
<dbReference type="InterPro" id="IPR041617">
    <property type="entry name" value="TPR_MalT"/>
</dbReference>
<reference evidence="5" key="2">
    <citation type="submission" date="2020-09" db="EMBL/GenBank/DDBJ databases">
        <authorList>
            <person name="Sun Q."/>
            <person name="Zhou Y."/>
        </authorList>
    </citation>
    <scope>NUCLEOTIDE SEQUENCE</scope>
    <source>
        <strain evidence="5">CGMCC 1.16134</strain>
    </source>
</reference>
<dbReference type="Pfam" id="PF00196">
    <property type="entry name" value="GerE"/>
    <property type="match status" value="1"/>
</dbReference>
<dbReference type="CDD" id="cd06170">
    <property type="entry name" value="LuxR_C_like"/>
    <property type="match status" value="1"/>
</dbReference>
<dbReference type="PROSITE" id="PS00622">
    <property type="entry name" value="HTH_LUXR_1"/>
    <property type="match status" value="1"/>
</dbReference>
<keyword evidence="2" id="KW-0238">DNA-binding</keyword>
<dbReference type="PROSITE" id="PS50043">
    <property type="entry name" value="HTH_LUXR_2"/>
    <property type="match status" value="1"/>
</dbReference>
<dbReference type="InterPro" id="IPR000792">
    <property type="entry name" value="Tscrpt_reg_LuxR_C"/>
</dbReference>
<proteinExistence type="predicted"/>